<dbReference type="eggNOG" id="COG3170">
    <property type="taxonomic scope" value="Bacteria"/>
</dbReference>
<feature type="compositionally biased region" description="Pro residues" evidence="5">
    <location>
        <begin position="173"/>
        <end position="188"/>
    </location>
</feature>
<keyword evidence="4" id="KW-0143">Chaperone</keyword>
<dbReference type="PRINTS" id="PR00301">
    <property type="entry name" value="HEATSHOCK70"/>
</dbReference>
<feature type="region of interest" description="Disordered" evidence="5">
    <location>
        <begin position="333"/>
        <end position="589"/>
    </location>
</feature>
<dbReference type="STRING" id="1297742.A176_000283"/>
<feature type="region of interest" description="Disordered" evidence="5">
    <location>
        <begin position="202"/>
        <end position="250"/>
    </location>
</feature>
<dbReference type="GO" id="GO:0035438">
    <property type="term" value="F:cyclic-di-GMP binding"/>
    <property type="evidence" value="ECO:0007669"/>
    <property type="project" value="InterPro"/>
</dbReference>
<dbReference type="InterPro" id="IPR009875">
    <property type="entry name" value="PilZ_domain"/>
</dbReference>
<organism evidence="7 8">
    <name type="scientific">Pseudomyxococcus hansupus</name>
    <dbReference type="NCBI Taxonomy" id="1297742"/>
    <lineage>
        <taxon>Bacteria</taxon>
        <taxon>Pseudomonadati</taxon>
        <taxon>Myxococcota</taxon>
        <taxon>Myxococcia</taxon>
        <taxon>Myxococcales</taxon>
        <taxon>Cystobacterineae</taxon>
        <taxon>Myxococcaceae</taxon>
        <taxon>Pseudomyxococcus</taxon>
    </lineage>
</organism>
<dbReference type="AlphaFoldDB" id="A0A0H4WJ57"/>
<evidence type="ECO:0000256" key="2">
    <source>
        <dbReference type="ARBA" id="ARBA00022741"/>
    </source>
</evidence>
<dbReference type="PATRIC" id="fig|1297742.4.peg.291"/>
<dbReference type="PROSITE" id="PS01036">
    <property type="entry name" value="HSP70_3"/>
    <property type="match status" value="1"/>
</dbReference>
<dbReference type="Gene3D" id="2.40.10.220">
    <property type="entry name" value="predicted glycosyltransferase like domains"/>
    <property type="match status" value="1"/>
</dbReference>
<keyword evidence="2" id="KW-0547">Nucleotide-binding</keyword>
<evidence type="ECO:0000259" key="6">
    <source>
        <dbReference type="Pfam" id="PF07238"/>
    </source>
</evidence>
<evidence type="ECO:0000256" key="1">
    <source>
        <dbReference type="ARBA" id="ARBA00007381"/>
    </source>
</evidence>
<dbReference type="EMBL" id="CP012109">
    <property type="protein sequence ID" value="AKQ63371.1"/>
    <property type="molecule type" value="Genomic_DNA"/>
</dbReference>
<evidence type="ECO:0000256" key="3">
    <source>
        <dbReference type="ARBA" id="ARBA00022840"/>
    </source>
</evidence>
<feature type="compositionally biased region" description="Pro residues" evidence="5">
    <location>
        <begin position="411"/>
        <end position="427"/>
    </location>
</feature>
<feature type="compositionally biased region" description="Pro residues" evidence="5">
    <location>
        <begin position="448"/>
        <end position="468"/>
    </location>
</feature>
<dbReference type="GO" id="GO:0140662">
    <property type="term" value="F:ATP-dependent protein folding chaperone"/>
    <property type="evidence" value="ECO:0007669"/>
    <property type="project" value="InterPro"/>
</dbReference>
<dbReference type="SUPFAM" id="SSF100920">
    <property type="entry name" value="Heat shock protein 70kD (HSP70), peptide-binding domain"/>
    <property type="match status" value="1"/>
</dbReference>
<evidence type="ECO:0000313" key="8">
    <source>
        <dbReference type="Proteomes" id="UP000009026"/>
    </source>
</evidence>
<dbReference type="PROSITE" id="PS00329">
    <property type="entry name" value="HSP70_2"/>
    <property type="match status" value="1"/>
</dbReference>
<dbReference type="Gene3D" id="3.90.640.10">
    <property type="entry name" value="Actin, Chain A, domain 4"/>
    <property type="match status" value="1"/>
</dbReference>
<dbReference type="Gene3D" id="2.60.34.10">
    <property type="entry name" value="Substrate Binding Domain Of DNAk, Chain A, domain 1"/>
    <property type="match status" value="1"/>
</dbReference>
<dbReference type="InterPro" id="IPR011752">
    <property type="entry name" value="PilV_Myxo-type"/>
</dbReference>
<feature type="compositionally biased region" description="Acidic residues" evidence="5">
    <location>
        <begin position="521"/>
        <end position="532"/>
    </location>
</feature>
<proteinExistence type="inferred from homology"/>
<dbReference type="GO" id="GO:0005524">
    <property type="term" value="F:ATP binding"/>
    <property type="evidence" value="ECO:0007669"/>
    <property type="project" value="UniProtKB-KW"/>
</dbReference>
<feature type="compositionally biased region" description="Pro residues" evidence="5">
    <location>
        <begin position="489"/>
        <end position="515"/>
    </location>
</feature>
<evidence type="ECO:0000256" key="4">
    <source>
        <dbReference type="ARBA" id="ARBA00023186"/>
    </source>
</evidence>
<evidence type="ECO:0000313" key="7">
    <source>
        <dbReference type="EMBL" id="AKQ63371.1"/>
    </source>
</evidence>
<dbReference type="InterPro" id="IPR043129">
    <property type="entry name" value="ATPase_NBD"/>
</dbReference>
<dbReference type="SUPFAM" id="SSF141371">
    <property type="entry name" value="PilZ domain-like"/>
    <property type="match status" value="1"/>
</dbReference>
<feature type="compositionally biased region" description="Pro residues" evidence="5">
    <location>
        <begin position="336"/>
        <end position="353"/>
    </location>
</feature>
<feature type="compositionally biased region" description="Pro residues" evidence="5">
    <location>
        <begin position="536"/>
        <end position="570"/>
    </location>
</feature>
<dbReference type="FunFam" id="3.90.640.10:FF:000003">
    <property type="entry name" value="Molecular chaperone DnaK"/>
    <property type="match status" value="1"/>
</dbReference>
<dbReference type="Pfam" id="PF00012">
    <property type="entry name" value="HSP70"/>
    <property type="match status" value="1"/>
</dbReference>
<dbReference type="KEGG" id="mym:A176_000283"/>
<feature type="domain" description="PilZ" evidence="6">
    <location>
        <begin position="17"/>
        <end position="115"/>
    </location>
</feature>
<dbReference type="InterPro" id="IPR018181">
    <property type="entry name" value="Heat_shock_70_CS"/>
</dbReference>
<feature type="compositionally biased region" description="Pro residues" evidence="5">
    <location>
        <begin position="232"/>
        <end position="248"/>
    </location>
</feature>
<dbReference type="Gene3D" id="3.30.420.40">
    <property type="match status" value="2"/>
</dbReference>
<dbReference type="eggNOG" id="COG0443">
    <property type="taxonomic scope" value="Bacteria"/>
</dbReference>
<keyword evidence="3" id="KW-0067">ATP-binding</keyword>
<protein>
    <submittedName>
        <fullName evidence="7">Chaperone protein DnaK</fullName>
    </submittedName>
</protein>
<dbReference type="InterPro" id="IPR013126">
    <property type="entry name" value="Hsp_70_fam"/>
</dbReference>
<name>A0A0H4WJ57_9BACT</name>
<feature type="region of interest" description="Disordered" evidence="5">
    <location>
        <begin position="173"/>
        <end position="192"/>
    </location>
</feature>
<gene>
    <name evidence="7" type="ORF">A176_000283</name>
</gene>
<dbReference type="InterPro" id="IPR029047">
    <property type="entry name" value="HSP70_peptide-bd_sf"/>
</dbReference>
<dbReference type="PROSITE" id="PS00297">
    <property type="entry name" value="HSP70_1"/>
    <property type="match status" value="1"/>
</dbReference>
<evidence type="ECO:0000256" key="5">
    <source>
        <dbReference type="SAM" id="MobiDB-lite"/>
    </source>
</evidence>
<dbReference type="PANTHER" id="PTHR19375">
    <property type="entry name" value="HEAT SHOCK PROTEIN 70KDA"/>
    <property type="match status" value="1"/>
</dbReference>
<comment type="similarity">
    <text evidence="1">Belongs to the heat shock protein 70 family.</text>
</comment>
<feature type="compositionally biased region" description="Pro residues" evidence="5">
    <location>
        <begin position="372"/>
        <end position="390"/>
    </location>
</feature>
<sequence>MSGEARTAIVLAMDQGRRTTDRKAVGLLVKLKHETVGSFAEEFATNLSPGGMFIRSRTPQPVGTPVKFEVQIASGVRVLRGTAMVRWVREVNDPAGPPGMGLQFEELDTASRALVDMMMLSKPTAGSSAPGIQPLPAIAPSVAPSIAPSIAPAVAPAIAPAVAPLHRPAPVPPVQARPAPVPPRPAAPVAPVDAGGMALDSLFDDIEPAGGSPAPALDEPFDFSLSVDEPKTPPPSRVPVSYSPPPPSASDDVDIPLDELIASTPPPPIAGLEVDEPLPGFEFEIETPSTDAPVAMGLPLDEPPIEVGISLEVEPSSGSVGGSSLEFELDLGDAVAPPPRAPAPPPRVAPPPASASGGSAFDFDLDLGDAVPEPPRAPPPPPRAPPPPAPAAGGSAFDFDLDLGDAEPAAPMSPPPQRRAPAPPAPAPVSGGAFEFDLDLSDAEPAAPVAPPPPARPRAPAVPPPAPARPQSGGAFEFDLDLSEDVSDAPPPPPPRAPVAPPPAPAPVRAPPPPARGGAIDDFDLDLSEDVTEAPPVAPPPPPRAAPMPPPAPVPPPAAVRPPPPPPAVAAPPQGLPQVRREAPRAPEPVGTPTVLAPVAAKAVAQAPALDANGLPKTVFLPPPGPLSGTGPVIGIDLGTTNSCVALLSNGRPLVLRSREGYNTIPSVISLNAQNKLLVSHRAKNQLVLRPQHTIYGAKRLVGRPYDSAVVNQVRERFHYDIVPDSAGRAAVRLADTALSLEEVQAIILRECKEMAEAHLNQKVERAVVTVPAYYSEPQREAVRKSGVLAGLKVERILNEPTSAALAYGLNRELNKKVLVYDLGGGTFDATILKIEKNVFEVLGTGGDIFLGGIDFDNLIVDFLLARFQQTEGIAFTGDGIALSRVSDAAERAKMALSERSTFEVHIPMLMMDDSGRPRDLRVVMNRQELEKICEPLLSRTIDVVRDVLLDAKLKAAEVDDIILVGGMSRMPLVRDKLKALFGKGPQASVNADEAVALGAALYSGSVDKVSSVVLIDVLPMTVGVAMPGGVFKRVIERNSPLPAQRSFAINTTKDNEEALELSVFQGEDNHISANEYLGTVRIEGLPKGPKGAVRVAVTLKLDSECVLHVEAREYSTRKEVKATLATRYSPEELQKQLQVSKESVKAAEERRGADLKERAGGFWGFVKKALGRK</sequence>
<dbReference type="SUPFAM" id="SSF53067">
    <property type="entry name" value="Actin-like ATPase domain"/>
    <property type="match status" value="2"/>
</dbReference>
<reference evidence="7 8" key="1">
    <citation type="journal article" date="2016" name="PLoS ONE">
        <title>Complete Genome Sequence and Comparative Genomics of a Novel Myxobacterium Myxococcus hansupus.</title>
        <authorList>
            <person name="Sharma G."/>
            <person name="Narwani T."/>
            <person name="Subramanian S."/>
        </authorList>
    </citation>
    <scope>NUCLEOTIDE SEQUENCE [LARGE SCALE GENOMIC DNA]</scope>
    <source>
        <strain evidence="8">mixupus</strain>
    </source>
</reference>
<dbReference type="Pfam" id="PF07238">
    <property type="entry name" value="PilZ"/>
    <property type="match status" value="1"/>
</dbReference>
<feature type="compositionally biased region" description="Acidic residues" evidence="5">
    <location>
        <begin position="478"/>
        <end position="487"/>
    </location>
</feature>
<keyword evidence="8" id="KW-1185">Reference proteome</keyword>
<accession>A0A0H4WJ57</accession>
<dbReference type="NCBIfam" id="TIGR02266">
    <property type="entry name" value="gmx_TIGR02266"/>
    <property type="match status" value="1"/>
</dbReference>
<dbReference type="Proteomes" id="UP000009026">
    <property type="component" value="Chromosome"/>
</dbReference>